<evidence type="ECO:0000313" key="2">
    <source>
        <dbReference type="Proteomes" id="UP000684084"/>
    </source>
</evidence>
<sequence length="251" mass="29151">MYDSTILSPSSHGNSMDILSMKMGFEDGMSYQDKLPWQNASQLDQQNRDDGSGEVFPHINSNFGGRRGDNMVHVWGINSQWETIGQHIQRPLPNSDEENRNNTGIQMVTSACSDRIRNLSSSLGQLLRVDTLENIAWDKKKLCHLVLPDDQPKIQKNEDNVSMWQVLKSDEKNEIHEYRNNFHIVVKTFMNPNRCYIANSLGYKLHDKDQKNYISYIKEEFTSYIEEVNRCIMVSWELLQRNEKSGKRTCN</sequence>
<dbReference type="AlphaFoldDB" id="A0A915ZGP8"/>
<reference evidence="1" key="1">
    <citation type="submission" date="2020-05" db="EMBL/GenBank/DDBJ databases">
        <authorList>
            <person name="Rincon C."/>
            <person name="Sanders R I."/>
            <person name="Robbins C."/>
            <person name="Chaturvedi A."/>
        </authorList>
    </citation>
    <scope>NUCLEOTIDE SEQUENCE</scope>
    <source>
        <strain evidence="1">CHB12</strain>
    </source>
</reference>
<name>A0A915ZGP8_9GLOM</name>
<comment type="caution">
    <text evidence="1">The sequence shown here is derived from an EMBL/GenBank/DDBJ whole genome shotgun (WGS) entry which is preliminary data.</text>
</comment>
<proteinExistence type="predicted"/>
<organism evidence="1 2">
    <name type="scientific">Rhizophagus irregularis</name>
    <dbReference type="NCBI Taxonomy" id="588596"/>
    <lineage>
        <taxon>Eukaryota</taxon>
        <taxon>Fungi</taxon>
        <taxon>Fungi incertae sedis</taxon>
        <taxon>Mucoromycota</taxon>
        <taxon>Glomeromycotina</taxon>
        <taxon>Glomeromycetes</taxon>
        <taxon>Glomerales</taxon>
        <taxon>Glomeraceae</taxon>
        <taxon>Rhizophagus</taxon>
    </lineage>
</organism>
<dbReference type="Proteomes" id="UP000684084">
    <property type="component" value="Unassembled WGS sequence"/>
</dbReference>
<dbReference type="OrthoDB" id="2327750at2759"/>
<dbReference type="VEuPathDB" id="FungiDB:RhiirFUN_020406"/>
<accession>A0A915ZGP8</accession>
<dbReference type="EMBL" id="CAGKOT010000032">
    <property type="protein sequence ID" value="CAB5373787.1"/>
    <property type="molecule type" value="Genomic_DNA"/>
</dbReference>
<gene>
    <name evidence="1" type="ORF">CHRIB12_LOCUS14162</name>
</gene>
<protein>
    <submittedName>
        <fullName evidence="1">Uncharacterized protein</fullName>
    </submittedName>
</protein>
<evidence type="ECO:0000313" key="1">
    <source>
        <dbReference type="EMBL" id="CAB5373787.1"/>
    </source>
</evidence>